<keyword evidence="3" id="KW-1185">Reference proteome</keyword>
<evidence type="ECO:0000256" key="1">
    <source>
        <dbReference type="SAM" id="Phobius"/>
    </source>
</evidence>
<reference evidence="2 3" key="1">
    <citation type="submission" date="2018-11" db="EMBL/GenBank/DDBJ databases">
        <title>Sequencing the genomes of 1000 actinobacteria strains.</title>
        <authorList>
            <person name="Klenk H.-P."/>
        </authorList>
    </citation>
    <scope>NUCLEOTIDE SEQUENCE [LARGE SCALE GENOMIC DNA]</scope>
    <source>
        <strain evidence="2 3">DSM 44231</strain>
    </source>
</reference>
<dbReference type="Proteomes" id="UP000268727">
    <property type="component" value="Unassembled WGS sequence"/>
</dbReference>
<dbReference type="EMBL" id="RJKM01000001">
    <property type="protein sequence ID" value="ROP39053.1"/>
    <property type="molecule type" value="Genomic_DNA"/>
</dbReference>
<accession>A0A3N1H971</accession>
<dbReference type="RefSeq" id="WP_123744598.1">
    <property type="nucleotide sequence ID" value="NZ_RJKM01000001.1"/>
</dbReference>
<protein>
    <submittedName>
        <fullName evidence="2">Uncharacterized protein</fullName>
    </submittedName>
</protein>
<evidence type="ECO:0000313" key="2">
    <source>
        <dbReference type="EMBL" id="ROP39053.1"/>
    </source>
</evidence>
<keyword evidence="1" id="KW-0812">Transmembrane</keyword>
<organism evidence="2 3">
    <name type="scientific">Saccharothrix texasensis</name>
    <dbReference type="NCBI Taxonomy" id="103734"/>
    <lineage>
        <taxon>Bacteria</taxon>
        <taxon>Bacillati</taxon>
        <taxon>Actinomycetota</taxon>
        <taxon>Actinomycetes</taxon>
        <taxon>Pseudonocardiales</taxon>
        <taxon>Pseudonocardiaceae</taxon>
        <taxon>Saccharothrix</taxon>
    </lineage>
</organism>
<keyword evidence="1" id="KW-1133">Transmembrane helix</keyword>
<evidence type="ECO:0000313" key="3">
    <source>
        <dbReference type="Proteomes" id="UP000268727"/>
    </source>
</evidence>
<dbReference type="AlphaFoldDB" id="A0A3N1H971"/>
<proteinExistence type="predicted"/>
<gene>
    <name evidence="2" type="ORF">EDD40_4423</name>
</gene>
<comment type="caution">
    <text evidence="2">The sequence shown here is derived from an EMBL/GenBank/DDBJ whole genome shotgun (WGS) entry which is preliminary data.</text>
</comment>
<feature type="transmembrane region" description="Helical" evidence="1">
    <location>
        <begin position="30"/>
        <end position="54"/>
    </location>
</feature>
<sequence length="76" mass="7807">MTTSTAPKSWVPVVAWTQVMLGSVGLVGVLASPAAAIVVGAVAAPTALACRALVRASRKLDRIMAEELDPPDRPTP</sequence>
<name>A0A3N1H971_9PSEU</name>
<keyword evidence="1" id="KW-0472">Membrane</keyword>